<dbReference type="OrthoDB" id="9795675at2"/>
<name>A0A6I4T465_9SPHN</name>
<dbReference type="Proteomes" id="UP000438476">
    <property type="component" value="Unassembled WGS sequence"/>
</dbReference>
<evidence type="ECO:0000259" key="2">
    <source>
        <dbReference type="Pfam" id="PF00884"/>
    </source>
</evidence>
<dbReference type="InterPro" id="IPR000917">
    <property type="entry name" value="Sulfatase_N"/>
</dbReference>
<proteinExistence type="inferred from homology"/>
<dbReference type="InterPro" id="IPR017850">
    <property type="entry name" value="Alkaline_phosphatase_core_sf"/>
</dbReference>
<comment type="similarity">
    <text evidence="1">Belongs to the sulfatase family.</text>
</comment>
<dbReference type="GO" id="GO:0016740">
    <property type="term" value="F:transferase activity"/>
    <property type="evidence" value="ECO:0007669"/>
    <property type="project" value="UniProtKB-KW"/>
</dbReference>
<dbReference type="PANTHER" id="PTHR42693:SF33">
    <property type="entry name" value="ARYLSULFATASE"/>
    <property type="match status" value="1"/>
</dbReference>
<organism evidence="3 4">
    <name type="scientific">Altericroceibacterium endophyticum</name>
    <dbReference type="NCBI Taxonomy" id="1808508"/>
    <lineage>
        <taxon>Bacteria</taxon>
        <taxon>Pseudomonadati</taxon>
        <taxon>Pseudomonadota</taxon>
        <taxon>Alphaproteobacteria</taxon>
        <taxon>Sphingomonadales</taxon>
        <taxon>Erythrobacteraceae</taxon>
        <taxon>Altericroceibacterium</taxon>
    </lineage>
</organism>
<comment type="caution">
    <text evidence="3">The sequence shown here is derived from an EMBL/GenBank/DDBJ whole genome shotgun (WGS) entry which is preliminary data.</text>
</comment>
<sequence length="503" mass="56783">MGALRDSMKKRDFLKSGVAAVALGGPLSQLNAQNYPKPSKIERRNLLLITADDIDWSCIGFMTGREGITPNLDRLAARSHRFRQMRTSSPICMPSRQAFMSGLRPHRNGGNGFFPMHEGTSTITSRLSDAGWFTGATHKIKHMRPASSFPWNFKVEGKDRHPDLHARGLDLIIEEARAQYKPWFANCNINDPHRPFYNSEAAIQMDHGQQGAYKVENEFTADDVTVPSNLEDLPEIREEIARYWNSCQRFDKAVGNILRVLEESGEADNTVIVFISDHGMPLPFGKATCYDHGVRVPALISYPGMAAPTDFDQLAINLDLHPTTLELMGVEATPDIDGRSLVPLMEGRTAQHRDMVMTHVDYVSSGYAYPMRGLQDERYTLLFTPWANSALQLRIESMWGLTWPAMLEAAKTDPRMRARADQYLNGVPLALYDLKKDPGQRVNLIDEPRYAKRAAAMKDRMLREMEQDGDPQYENFRLFLSGQQPIVVQEPASHRMAGFPDKD</sequence>
<accession>A0A6I4T465</accession>
<evidence type="ECO:0000313" key="4">
    <source>
        <dbReference type="Proteomes" id="UP000438476"/>
    </source>
</evidence>
<dbReference type="Pfam" id="PF00884">
    <property type="entry name" value="Sulfatase"/>
    <property type="match status" value="1"/>
</dbReference>
<gene>
    <name evidence="3" type="ORF">GRI91_04160</name>
</gene>
<keyword evidence="4" id="KW-1185">Reference proteome</keyword>
<dbReference type="SUPFAM" id="SSF53649">
    <property type="entry name" value="Alkaline phosphatase-like"/>
    <property type="match status" value="1"/>
</dbReference>
<dbReference type="InterPro" id="IPR050738">
    <property type="entry name" value="Sulfatase"/>
</dbReference>
<reference evidence="3 4" key="1">
    <citation type="submission" date="2019-12" db="EMBL/GenBank/DDBJ databases">
        <title>Genomic-based taxomic classification of the family Erythrobacteraceae.</title>
        <authorList>
            <person name="Xu L."/>
        </authorList>
    </citation>
    <scope>NUCLEOTIDE SEQUENCE [LARGE SCALE GENOMIC DNA]</scope>
    <source>
        <strain evidence="3 4">LMG 29518</strain>
    </source>
</reference>
<dbReference type="AlphaFoldDB" id="A0A6I4T465"/>
<protein>
    <submittedName>
        <fullName evidence="3">Sulfatase-like hydrolase/transferase</fullName>
    </submittedName>
</protein>
<dbReference type="PANTHER" id="PTHR42693">
    <property type="entry name" value="ARYLSULFATASE FAMILY MEMBER"/>
    <property type="match status" value="1"/>
</dbReference>
<feature type="domain" description="Sulfatase N-terminal" evidence="2">
    <location>
        <begin position="44"/>
        <end position="330"/>
    </location>
</feature>
<keyword evidence="3" id="KW-0808">Transferase</keyword>
<evidence type="ECO:0000313" key="3">
    <source>
        <dbReference type="EMBL" id="MXO64941.1"/>
    </source>
</evidence>
<keyword evidence="3" id="KW-0378">Hydrolase</keyword>
<evidence type="ECO:0000256" key="1">
    <source>
        <dbReference type="ARBA" id="ARBA00008779"/>
    </source>
</evidence>
<dbReference type="CDD" id="cd16027">
    <property type="entry name" value="SGSH"/>
    <property type="match status" value="1"/>
</dbReference>
<dbReference type="EMBL" id="WTYT01000002">
    <property type="protein sequence ID" value="MXO64941.1"/>
    <property type="molecule type" value="Genomic_DNA"/>
</dbReference>
<dbReference type="GO" id="GO:0004065">
    <property type="term" value="F:arylsulfatase activity"/>
    <property type="evidence" value="ECO:0007669"/>
    <property type="project" value="TreeGrafter"/>
</dbReference>
<dbReference type="Gene3D" id="3.40.720.10">
    <property type="entry name" value="Alkaline Phosphatase, subunit A"/>
    <property type="match status" value="1"/>
</dbReference>